<gene>
    <name evidence="2" type="ORF">JCM21738_5319</name>
</gene>
<organism evidence="2 3">
    <name type="scientific">Mesobacillus boroniphilus JCM 21738</name>
    <dbReference type="NCBI Taxonomy" id="1294265"/>
    <lineage>
        <taxon>Bacteria</taxon>
        <taxon>Bacillati</taxon>
        <taxon>Bacillota</taxon>
        <taxon>Bacilli</taxon>
        <taxon>Bacillales</taxon>
        <taxon>Bacillaceae</taxon>
        <taxon>Mesobacillus</taxon>
    </lineage>
</organism>
<keyword evidence="1" id="KW-0732">Signal</keyword>
<dbReference type="EMBL" id="BAUW01000143">
    <property type="protein sequence ID" value="GAE48231.1"/>
    <property type="molecule type" value="Genomic_DNA"/>
</dbReference>
<comment type="caution">
    <text evidence="2">The sequence shown here is derived from an EMBL/GenBank/DDBJ whole genome shotgun (WGS) entry which is preliminary data.</text>
</comment>
<reference evidence="2 3" key="1">
    <citation type="submission" date="2013-12" db="EMBL/GenBank/DDBJ databases">
        <title>NBRP : Genome information of microbial organism related human and environment.</title>
        <authorList>
            <person name="Hattori M."/>
            <person name="Oshima K."/>
            <person name="Inaba H."/>
            <person name="Suda W."/>
            <person name="Sakamoto M."/>
            <person name="Iino T."/>
            <person name="Kitahara M."/>
            <person name="Oshida Y."/>
            <person name="Iida T."/>
            <person name="Kudo T."/>
            <person name="Itoh T."/>
            <person name="Ahmed I."/>
            <person name="Ohkuma M."/>
        </authorList>
    </citation>
    <scope>NUCLEOTIDE SEQUENCE [LARGE SCALE GENOMIC DNA]</scope>
    <source>
        <strain evidence="2 3">JCM 21738</strain>
    </source>
</reference>
<evidence type="ECO:0000313" key="2">
    <source>
        <dbReference type="EMBL" id="GAE48231.1"/>
    </source>
</evidence>
<evidence type="ECO:0000313" key="3">
    <source>
        <dbReference type="Proteomes" id="UP000018949"/>
    </source>
</evidence>
<protein>
    <recommendedName>
        <fullName evidence="4">Bacteriocin</fullName>
    </recommendedName>
</protein>
<feature type="signal peptide" evidence="1">
    <location>
        <begin position="1"/>
        <end position="26"/>
    </location>
</feature>
<proteinExistence type="predicted"/>
<evidence type="ECO:0000256" key="1">
    <source>
        <dbReference type="SAM" id="SignalP"/>
    </source>
</evidence>
<dbReference type="AlphaFoldDB" id="W4RVA0"/>
<dbReference type="RefSeq" id="WP_023626475.1">
    <property type="nucleotide sequence ID" value="NZ_BAUW01000143.1"/>
</dbReference>
<name>W4RVA0_9BACI</name>
<keyword evidence="3" id="KW-1185">Reference proteome</keyword>
<feature type="chain" id="PRO_5004849341" description="Bacteriocin" evidence="1">
    <location>
        <begin position="27"/>
        <end position="95"/>
    </location>
</feature>
<sequence>MKRKALTFALTGMLAMGSLIPIAAKAAETWDYGYNKSTMQWYNYYYHTGYKHYGTITKNGVTYYGPVANAGYWSKLNLDYNGPYAASYNKHILLY</sequence>
<evidence type="ECO:0008006" key="4">
    <source>
        <dbReference type="Google" id="ProtNLM"/>
    </source>
</evidence>
<dbReference type="Proteomes" id="UP000018949">
    <property type="component" value="Unassembled WGS sequence"/>
</dbReference>
<accession>W4RVA0</accession>